<dbReference type="Proteomes" id="UP001203338">
    <property type="component" value="Unassembled WGS sequence"/>
</dbReference>
<dbReference type="RefSeq" id="WP_249697942.1">
    <property type="nucleotide sequence ID" value="NZ_JAMFLX010000004.1"/>
</dbReference>
<dbReference type="PANTHER" id="PTHR34390:SF2">
    <property type="entry name" value="SUCCINATE TRANSPORTER SUBUNIT YJJP-RELATED"/>
    <property type="match status" value="1"/>
</dbReference>
<name>A0ABT0PCM8_9GAMM</name>
<keyword evidence="5 7" id="KW-0472">Membrane</keyword>
<protein>
    <submittedName>
        <fullName evidence="9">Threonine/serine exporter family protein</fullName>
    </submittedName>
</protein>
<sequence length="259" mass="27230">MIDLQANATAHSREAARLLVDIGVLLLSAGAHTERTVRNLKRFAESFGYTPDIFISFSGITLTIHNDENSVTLFGKVKNHGVHLAMASAVSKLSWRTKRENLSLQEVREAVTAIKGMPHYPRWFILLMIGLGCGALARNAGADIPVVAVTALASCIALRARMQLAEWRLNPFLVVLGSAFVATLIGGLAGALHLGPTSGIAIAASVLFLIPGVPLINGVIDMINGHMSVGIGRTAMGSAISFALSGGMLLGLQVLGSSL</sequence>
<comment type="caution">
    <text evidence="9">The sequence shown here is derived from an EMBL/GenBank/DDBJ whole genome shotgun (WGS) entry which is preliminary data.</text>
</comment>
<dbReference type="Pfam" id="PF06738">
    <property type="entry name" value="ThrE"/>
    <property type="match status" value="1"/>
</dbReference>
<feature type="transmembrane region" description="Helical" evidence="7">
    <location>
        <begin position="235"/>
        <end position="256"/>
    </location>
</feature>
<evidence type="ECO:0000256" key="6">
    <source>
        <dbReference type="ARBA" id="ARBA00034125"/>
    </source>
</evidence>
<evidence type="ECO:0000256" key="7">
    <source>
        <dbReference type="SAM" id="Phobius"/>
    </source>
</evidence>
<gene>
    <name evidence="9" type="ORF">M3P05_03875</name>
</gene>
<evidence type="ECO:0000313" key="9">
    <source>
        <dbReference type="EMBL" id="MCL6269080.1"/>
    </source>
</evidence>
<accession>A0ABT0PCM8</accession>
<keyword evidence="2" id="KW-1003">Cell membrane</keyword>
<comment type="similarity">
    <text evidence="6">Belongs to the ThrE exporter (TC 2.A.79) family.</text>
</comment>
<proteinExistence type="inferred from homology"/>
<evidence type="ECO:0000256" key="2">
    <source>
        <dbReference type="ARBA" id="ARBA00022475"/>
    </source>
</evidence>
<organism evidence="9 10">
    <name type="scientific">Parendozoicomonas callyspongiae</name>
    <dbReference type="NCBI Taxonomy" id="2942213"/>
    <lineage>
        <taxon>Bacteria</taxon>
        <taxon>Pseudomonadati</taxon>
        <taxon>Pseudomonadota</taxon>
        <taxon>Gammaproteobacteria</taxon>
        <taxon>Oceanospirillales</taxon>
        <taxon>Endozoicomonadaceae</taxon>
        <taxon>Parendozoicomonas</taxon>
    </lineage>
</organism>
<keyword evidence="10" id="KW-1185">Reference proteome</keyword>
<feature type="transmembrane region" description="Helical" evidence="7">
    <location>
        <begin position="172"/>
        <end position="194"/>
    </location>
</feature>
<evidence type="ECO:0000256" key="4">
    <source>
        <dbReference type="ARBA" id="ARBA00022989"/>
    </source>
</evidence>
<keyword evidence="3 7" id="KW-0812">Transmembrane</keyword>
<feature type="transmembrane region" description="Helical" evidence="7">
    <location>
        <begin position="200"/>
        <end position="223"/>
    </location>
</feature>
<evidence type="ECO:0000259" key="8">
    <source>
        <dbReference type="Pfam" id="PF06738"/>
    </source>
</evidence>
<comment type="subcellular location">
    <subcellularLocation>
        <location evidence="1">Cell membrane</location>
        <topology evidence="1">Multi-pass membrane protein</topology>
    </subcellularLocation>
</comment>
<keyword evidence="4 7" id="KW-1133">Transmembrane helix</keyword>
<evidence type="ECO:0000256" key="5">
    <source>
        <dbReference type="ARBA" id="ARBA00023136"/>
    </source>
</evidence>
<dbReference type="EMBL" id="JAMFLX010000004">
    <property type="protein sequence ID" value="MCL6269080.1"/>
    <property type="molecule type" value="Genomic_DNA"/>
</dbReference>
<evidence type="ECO:0000256" key="3">
    <source>
        <dbReference type="ARBA" id="ARBA00022692"/>
    </source>
</evidence>
<dbReference type="InterPro" id="IPR050539">
    <property type="entry name" value="ThrE_Dicarb/AminoAcid_Exp"/>
</dbReference>
<feature type="domain" description="Threonine/serine exporter-like N-terminal" evidence="8">
    <location>
        <begin position="18"/>
        <end position="254"/>
    </location>
</feature>
<reference evidence="9 10" key="1">
    <citation type="submission" date="2022-05" db="EMBL/GenBank/DDBJ databases">
        <authorList>
            <person name="Park J.-S."/>
        </authorList>
    </citation>
    <scope>NUCLEOTIDE SEQUENCE [LARGE SCALE GENOMIC DNA]</scope>
    <source>
        <strain evidence="9 10">2012CJ34-2</strain>
    </source>
</reference>
<evidence type="ECO:0000256" key="1">
    <source>
        <dbReference type="ARBA" id="ARBA00004651"/>
    </source>
</evidence>
<evidence type="ECO:0000313" key="10">
    <source>
        <dbReference type="Proteomes" id="UP001203338"/>
    </source>
</evidence>
<dbReference type="PANTHER" id="PTHR34390">
    <property type="entry name" value="UPF0442 PROTEIN YJJB-RELATED"/>
    <property type="match status" value="1"/>
</dbReference>
<dbReference type="InterPro" id="IPR010619">
    <property type="entry name" value="ThrE-like_N"/>
</dbReference>